<dbReference type="PANTHER" id="PTHR33594">
    <property type="entry name" value="SUPERFAMILY HYDROLASE, PUTATIVE (AFU_ORTHOLOGUE AFUA_1G03035)-RELATED"/>
    <property type="match status" value="1"/>
</dbReference>
<gene>
    <name evidence="2" type="ORF">CGZ75_15560</name>
</gene>
<accession>A0A229NWS1</accession>
<dbReference type="SUPFAM" id="SSF109604">
    <property type="entry name" value="HD-domain/PDEase-like"/>
    <property type="match status" value="1"/>
</dbReference>
<keyword evidence="3" id="KW-1185">Reference proteome</keyword>
<protein>
    <submittedName>
        <fullName evidence="2">Phosphohydrolase</fullName>
    </submittedName>
</protein>
<reference evidence="2 3" key="1">
    <citation type="submission" date="2017-07" db="EMBL/GenBank/DDBJ databases">
        <title>Paenibacillus herberti R33 genome sequencing and assembly.</title>
        <authorList>
            <person name="Su W."/>
        </authorList>
    </citation>
    <scope>NUCLEOTIDE SEQUENCE [LARGE SCALE GENOMIC DNA]</scope>
    <source>
        <strain evidence="2 3">R33</strain>
    </source>
</reference>
<dbReference type="Pfam" id="PF01966">
    <property type="entry name" value="HD"/>
    <property type="match status" value="1"/>
</dbReference>
<dbReference type="PANTHER" id="PTHR33594:SF1">
    <property type="entry name" value="HD_PDEASE DOMAIN-CONTAINING PROTEIN"/>
    <property type="match status" value="1"/>
</dbReference>
<dbReference type="GO" id="GO:0016787">
    <property type="term" value="F:hydrolase activity"/>
    <property type="evidence" value="ECO:0007669"/>
    <property type="project" value="UniProtKB-KW"/>
</dbReference>
<dbReference type="AlphaFoldDB" id="A0A229NWS1"/>
<dbReference type="InterPro" id="IPR006674">
    <property type="entry name" value="HD_domain"/>
</dbReference>
<name>A0A229NWS1_9BACL</name>
<dbReference type="Proteomes" id="UP000215145">
    <property type="component" value="Unassembled WGS sequence"/>
</dbReference>
<dbReference type="RefSeq" id="WP_089525186.1">
    <property type="nucleotide sequence ID" value="NZ_NMUQ01000002.1"/>
</dbReference>
<evidence type="ECO:0000259" key="1">
    <source>
        <dbReference type="PROSITE" id="PS51831"/>
    </source>
</evidence>
<keyword evidence="2" id="KW-0378">Hydrolase</keyword>
<sequence length="222" mass="24786">MTNTNIDNNALPVLQAAEAFAKSVLEQDKSGHDWWHIKRVADMSDRLARQEGADAALCVLAALLHDVADEKLNDSKEAGMNKVSSWLDAQPLSAEDHAHVMEIIGTMSYNAGANPPMRTLEGKVVQDADRLDAIGAVAIARAFLYAGYVGHPIHEPGLQPRDSITPEAYRQEKSTAINHFYEKLLKLKDRINTPSAKRIAEERHAFMESYLEQFHLEWDGER</sequence>
<comment type="caution">
    <text evidence="2">The sequence shown here is derived from an EMBL/GenBank/DDBJ whole genome shotgun (WGS) entry which is preliminary data.</text>
</comment>
<proteinExistence type="predicted"/>
<dbReference type="OrthoDB" id="9797344at2"/>
<dbReference type="InterPro" id="IPR003607">
    <property type="entry name" value="HD/PDEase_dom"/>
</dbReference>
<organism evidence="2 3">
    <name type="scientific">Paenibacillus herberti</name>
    <dbReference type="NCBI Taxonomy" id="1619309"/>
    <lineage>
        <taxon>Bacteria</taxon>
        <taxon>Bacillati</taxon>
        <taxon>Bacillota</taxon>
        <taxon>Bacilli</taxon>
        <taxon>Bacillales</taxon>
        <taxon>Paenibacillaceae</taxon>
        <taxon>Paenibacillus</taxon>
    </lineage>
</organism>
<evidence type="ECO:0000313" key="3">
    <source>
        <dbReference type="Proteomes" id="UP000215145"/>
    </source>
</evidence>
<dbReference type="Gene3D" id="1.20.58.1910">
    <property type="match status" value="1"/>
</dbReference>
<evidence type="ECO:0000313" key="2">
    <source>
        <dbReference type="EMBL" id="OXM14362.1"/>
    </source>
</evidence>
<dbReference type="Gene3D" id="1.10.472.50">
    <property type="entry name" value="HD-domain/PDEase-like"/>
    <property type="match status" value="1"/>
</dbReference>
<feature type="domain" description="HD" evidence="1">
    <location>
        <begin position="33"/>
        <end position="134"/>
    </location>
</feature>
<dbReference type="EMBL" id="NMUQ01000002">
    <property type="protein sequence ID" value="OXM14362.1"/>
    <property type="molecule type" value="Genomic_DNA"/>
</dbReference>
<dbReference type="SMART" id="SM00471">
    <property type="entry name" value="HDc"/>
    <property type="match status" value="1"/>
</dbReference>
<dbReference type="PROSITE" id="PS51831">
    <property type="entry name" value="HD"/>
    <property type="match status" value="1"/>
</dbReference>